<name>A0A2T0X746_9RHOB</name>
<dbReference type="Pfam" id="PF07811">
    <property type="entry name" value="TadE"/>
    <property type="match status" value="1"/>
</dbReference>
<evidence type="ECO:0000313" key="2">
    <source>
        <dbReference type="EMBL" id="PRY94715.1"/>
    </source>
</evidence>
<comment type="caution">
    <text evidence="2">The sequence shown here is derived from an EMBL/GenBank/DDBJ whole genome shotgun (WGS) entry which is preliminary data.</text>
</comment>
<accession>A0A2T0X746</accession>
<evidence type="ECO:0000313" key="3">
    <source>
        <dbReference type="Proteomes" id="UP000238801"/>
    </source>
</evidence>
<proteinExistence type="predicted"/>
<evidence type="ECO:0000259" key="1">
    <source>
        <dbReference type="Pfam" id="PF07811"/>
    </source>
</evidence>
<organism evidence="2 3">
    <name type="scientific">Hasllibacter halocynthiae</name>
    <dbReference type="NCBI Taxonomy" id="595589"/>
    <lineage>
        <taxon>Bacteria</taxon>
        <taxon>Pseudomonadati</taxon>
        <taxon>Pseudomonadota</taxon>
        <taxon>Alphaproteobacteria</taxon>
        <taxon>Rhodobacterales</taxon>
        <taxon>Roseobacteraceae</taxon>
        <taxon>Hasllibacter</taxon>
    </lineage>
</organism>
<dbReference type="EMBL" id="PVTT01000001">
    <property type="protein sequence ID" value="PRY94715.1"/>
    <property type="molecule type" value="Genomic_DNA"/>
</dbReference>
<dbReference type="OrthoDB" id="7907064at2"/>
<reference evidence="2 3" key="1">
    <citation type="submission" date="2018-03" db="EMBL/GenBank/DDBJ databases">
        <title>Genomic Encyclopedia of Archaeal and Bacterial Type Strains, Phase II (KMG-II): from individual species to whole genera.</title>
        <authorList>
            <person name="Goeker M."/>
        </authorList>
    </citation>
    <scope>NUCLEOTIDE SEQUENCE [LARGE SCALE GENOMIC DNA]</scope>
    <source>
        <strain evidence="2 3">DSM 29318</strain>
    </source>
</reference>
<dbReference type="AlphaFoldDB" id="A0A2T0X746"/>
<protein>
    <submittedName>
        <fullName evidence="2">TadE-like protein</fullName>
    </submittedName>
</protein>
<gene>
    <name evidence="2" type="ORF">BCF33_0311</name>
</gene>
<dbReference type="InterPro" id="IPR012495">
    <property type="entry name" value="TadE-like_dom"/>
</dbReference>
<dbReference type="Proteomes" id="UP000238801">
    <property type="component" value="Unassembled WGS sequence"/>
</dbReference>
<dbReference type="RefSeq" id="WP_146132763.1">
    <property type="nucleotide sequence ID" value="NZ_PVTT01000001.1"/>
</dbReference>
<feature type="domain" description="TadE-like" evidence="1">
    <location>
        <begin position="17"/>
        <end position="59"/>
    </location>
</feature>
<sequence>MIRVIRRLARAARREDGFMAMEFAILMPAMLLFLCFGIEVGTLMARSAMLDRAVDIASRDLRLGTVSPLSYDEFRESICDKVAIIGDCQSSLIVEVVDFRDVDAGTWRSTSVCAARGGADLVPADSVTYAPGFQNTIKLVRACMPIDSFFPGAGPLALLPRDANGDFRIVSINAFVHEPELNP</sequence>
<keyword evidence="3" id="KW-1185">Reference proteome</keyword>